<proteinExistence type="predicted"/>
<dbReference type="Proteomes" id="UP001597353">
    <property type="component" value="Unassembled WGS sequence"/>
</dbReference>
<dbReference type="Pfam" id="PF01527">
    <property type="entry name" value="HTH_Tnp_1"/>
    <property type="match status" value="1"/>
</dbReference>
<name>A0ABW4RZ80_9RHOB</name>
<gene>
    <name evidence="1" type="ORF">ACFSGJ_00205</name>
</gene>
<accession>A0ABW4RZ80</accession>
<dbReference type="RefSeq" id="WP_390258418.1">
    <property type="nucleotide sequence ID" value="NZ_JBHUGH010000001.1"/>
</dbReference>
<organism evidence="1 2">
    <name type="scientific">Halodurantibacterium flavum</name>
    <dbReference type="NCBI Taxonomy" id="1382802"/>
    <lineage>
        <taxon>Bacteria</taxon>
        <taxon>Pseudomonadati</taxon>
        <taxon>Pseudomonadota</taxon>
        <taxon>Alphaproteobacteria</taxon>
        <taxon>Rhodobacterales</taxon>
        <taxon>Paracoccaceae</taxon>
        <taxon>Halodurantibacterium</taxon>
    </lineage>
</organism>
<evidence type="ECO:0000313" key="2">
    <source>
        <dbReference type="Proteomes" id="UP001597353"/>
    </source>
</evidence>
<keyword evidence="2" id="KW-1185">Reference proteome</keyword>
<evidence type="ECO:0000313" key="1">
    <source>
        <dbReference type="EMBL" id="MFD1910630.1"/>
    </source>
</evidence>
<dbReference type="EMBL" id="JBHUGH010000001">
    <property type="protein sequence ID" value="MFD1910630.1"/>
    <property type="molecule type" value="Genomic_DNA"/>
</dbReference>
<reference evidence="2" key="1">
    <citation type="journal article" date="2019" name="Int. J. Syst. Evol. Microbiol.">
        <title>The Global Catalogue of Microorganisms (GCM) 10K type strain sequencing project: providing services to taxonomists for standard genome sequencing and annotation.</title>
        <authorList>
            <consortium name="The Broad Institute Genomics Platform"/>
            <consortium name="The Broad Institute Genome Sequencing Center for Infectious Disease"/>
            <person name="Wu L."/>
            <person name="Ma J."/>
        </authorList>
    </citation>
    <scope>NUCLEOTIDE SEQUENCE [LARGE SCALE GENOMIC DNA]</scope>
    <source>
        <strain evidence="2">CGMCC 4.7242</strain>
    </source>
</reference>
<sequence length="95" mass="10402">MADTLEPSATVNAVADRYDIRPNQLSAWRRLPKQRKLVLPAVKVEEPVFAPLVVRDEAQNTAGPKVPMDVAPILIIRGTVVIELAHDAPAISWPS</sequence>
<protein>
    <submittedName>
        <fullName evidence="1">Transposase</fullName>
    </submittedName>
</protein>
<dbReference type="InterPro" id="IPR002514">
    <property type="entry name" value="Transposase_8"/>
</dbReference>
<comment type="caution">
    <text evidence="1">The sequence shown here is derived from an EMBL/GenBank/DDBJ whole genome shotgun (WGS) entry which is preliminary data.</text>
</comment>